<dbReference type="EMBL" id="JAPOHD010000001">
    <property type="protein sequence ID" value="MCY1718707.1"/>
    <property type="molecule type" value="Genomic_DNA"/>
</dbReference>
<dbReference type="RefSeq" id="WP_343331046.1">
    <property type="nucleotide sequence ID" value="NZ_JAPOHD010000001.1"/>
</dbReference>
<proteinExistence type="predicted"/>
<name>A0A9X3J4C9_9BACT</name>
<reference evidence="1" key="1">
    <citation type="submission" date="2022-11" db="EMBL/GenBank/DDBJ databases">
        <title>Marilongibacter aestuarii gen. nov., sp. nov., isolated from tidal flat sediment.</title>
        <authorList>
            <person name="Jiayan W."/>
        </authorList>
    </citation>
    <scope>NUCLEOTIDE SEQUENCE</scope>
    <source>
        <strain evidence="1">Z1-6</strain>
    </source>
</reference>
<sequence length="90" mass="10321">MSYWSVFFCGGDCAEDLAINLKEGFRGTPFINIPSPDRVLEHIKSLFDTPQYFTAKRGKVEHHFSLAEKLNRLNMKMLSLLPGFQKDNVI</sequence>
<comment type="caution">
    <text evidence="1">The sequence shown here is derived from an EMBL/GenBank/DDBJ whole genome shotgun (WGS) entry which is preliminary data.</text>
</comment>
<protein>
    <submittedName>
        <fullName evidence="1">Uncharacterized protein</fullName>
    </submittedName>
</protein>
<organism evidence="1 2">
    <name type="scientific">Draconibacterium aestuarii</name>
    <dbReference type="NCBI Taxonomy" id="2998507"/>
    <lineage>
        <taxon>Bacteria</taxon>
        <taxon>Pseudomonadati</taxon>
        <taxon>Bacteroidota</taxon>
        <taxon>Bacteroidia</taxon>
        <taxon>Marinilabiliales</taxon>
        <taxon>Prolixibacteraceae</taxon>
        <taxon>Draconibacterium</taxon>
    </lineage>
</organism>
<accession>A0A9X3J4C9</accession>
<dbReference type="Proteomes" id="UP001145087">
    <property type="component" value="Unassembled WGS sequence"/>
</dbReference>
<evidence type="ECO:0000313" key="2">
    <source>
        <dbReference type="Proteomes" id="UP001145087"/>
    </source>
</evidence>
<gene>
    <name evidence="1" type="ORF">OU798_00030</name>
</gene>
<dbReference type="AlphaFoldDB" id="A0A9X3J4C9"/>
<keyword evidence="2" id="KW-1185">Reference proteome</keyword>
<evidence type="ECO:0000313" key="1">
    <source>
        <dbReference type="EMBL" id="MCY1718707.1"/>
    </source>
</evidence>